<dbReference type="InterPro" id="IPR050769">
    <property type="entry name" value="NAT_camello-type"/>
</dbReference>
<evidence type="ECO:0000313" key="4">
    <source>
        <dbReference type="Proteomes" id="UP000574317"/>
    </source>
</evidence>
<organism evidence="3 4">
    <name type="scientific">Fusarium napiforme</name>
    <dbReference type="NCBI Taxonomy" id="42672"/>
    <lineage>
        <taxon>Eukaryota</taxon>
        <taxon>Fungi</taxon>
        <taxon>Dikarya</taxon>
        <taxon>Ascomycota</taxon>
        <taxon>Pezizomycotina</taxon>
        <taxon>Sordariomycetes</taxon>
        <taxon>Hypocreomycetidae</taxon>
        <taxon>Hypocreales</taxon>
        <taxon>Nectriaceae</taxon>
        <taxon>Fusarium</taxon>
        <taxon>Fusarium fujikuroi species complex</taxon>
    </lineage>
</organism>
<dbReference type="PANTHER" id="PTHR13947">
    <property type="entry name" value="GNAT FAMILY N-ACETYLTRANSFERASE"/>
    <property type="match status" value="1"/>
</dbReference>
<dbReference type="InterPro" id="IPR000182">
    <property type="entry name" value="GNAT_dom"/>
</dbReference>
<sequence>MGTATNVLPILLPKIKPYRVTTMTVPESSITIEPGYRPGLLARCLEMHIAYYHPYNSWGLAFETSLAKSWADLIQRLTNPRNQIFAAVQSAPSDNSVDFTQKIVGTILIDAEHLQQPNTAQIRGFIVDERARGLGVGKRLLAAAMEFIEQQKFDKVTLFTSSTQEASLYLYKKADFVVVKDEQKILWDVSMNELQLDWTRPIVAAQGAEENGVTKSDI</sequence>
<evidence type="ECO:0000256" key="1">
    <source>
        <dbReference type="ARBA" id="ARBA00022679"/>
    </source>
</evidence>
<dbReference type="Gene3D" id="3.40.630.30">
    <property type="match status" value="1"/>
</dbReference>
<name>A0A8H5K6W7_9HYPO</name>
<evidence type="ECO:0000259" key="2">
    <source>
        <dbReference type="PROSITE" id="PS51186"/>
    </source>
</evidence>
<dbReference type="SUPFAM" id="SSF55729">
    <property type="entry name" value="Acyl-CoA N-acyltransferases (Nat)"/>
    <property type="match status" value="1"/>
</dbReference>
<gene>
    <name evidence="3" type="ORF">FNAPI_863</name>
</gene>
<dbReference type="PANTHER" id="PTHR13947:SF37">
    <property type="entry name" value="LD18367P"/>
    <property type="match status" value="1"/>
</dbReference>
<dbReference type="PROSITE" id="PS51186">
    <property type="entry name" value="GNAT"/>
    <property type="match status" value="1"/>
</dbReference>
<dbReference type="InterPro" id="IPR016181">
    <property type="entry name" value="Acyl_CoA_acyltransferase"/>
</dbReference>
<reference evidence="3 4" key="1">
    <citation type="submission" date="2020-05" db="EMBL/GenBank/DDBJ databases">
        <title>Identification and distribution of gene clusters putatively required for synthesis of sphingolipid metabolism inhibitors in phylogenetically diverse species of the filamentous fungus Fusarium.</title>
        <authorList>
            <person name="Kim H.-S."/>
            <person name="Busman M."/>
            <person name="Brown D.W."/>
            <person name="Divon H."/>
            <person name="Uhlig S."/>
            <person name="Proctor R.H."/>
        </authorList>
    </citation>
    <scope>NUCLEOTIDE SEQUENCE [LARGE SCALE GENOMIC DNA]</scope>
    <source>
        <strain evidence="3 4">NRRL 25196</strain>
    </source>
</reference>
<accession>A0A8H5K6W7</accession>
<evidence type="ECO:0000313" key="3">
    <source>
        <dbReference type="EMBL" id="KAF5567048.1"/>
    </source>
</evidence>
<dbReference type="AlphaFoldDB" id="A0A8H5K6W7"/>
<protein>
    <submittedName>
        <fullName evidence="3">Transcriptional regulator</fullName>
    </submittedName>
</protein>
<dbReference type="Proteomes" id="UP000574317">
    <property type="component" value="Unassembled WGS sequence"/>
</dbReference>
<dbReference type="CDD" id="cd04301">
    <property type="entry name" value="NAT_SF"/>
    <property type="match status" value="1"/>
</dbReference>
<dbReference type="Pfam" id="PF00583">
    <property type="entry name" value="Acetyltransf_1"/>
    <property type="match status" value="1"/>
</dbReference>
<proteinExistence type="predicted"/>
<dbReference type="GO" id="GO:0008080">
    <property type="term" value="F:N-acetyltransferase activity"/>
    <property type="evidence" value="ECO:0007669"/>
    <property type="project" value="InterPro"/>
</dbReference>
<comment type="caution">
    <text evidence="3">The sequence shown here is derived from an EMBL/GenBank/DDBJ whole genome shotgun (WGS) entry which is preliminary data.</text>
</comment>
<feature type="domain" description="N-acetyltransferase" evidence="2">
    <location>
        <begin position="30"/>
        <end position="199"/>
    </location>
</feature>
<dbReference type="EMBL" id="JAAOAO010000029">
    <property type="protein sequence ID" value="KAF5567048.1"/>
    <property type="molecule type" value="Genomic_DNA"/>
</dbReference>
<keyword evidence="1" id="KW-0808">Transferase</keyword>
<keyword evidence="4" id="KW-1185">Reference proteome</keyword>